<sequence>MLRFNVYDDGKPTTDIDLGGAYVFGQEAIPVRADLVASDGQIICSKRVPGACGLAMMWQTGSAGRFLLPTTRLPERSKPYNLNVELARAQMMRIAQKREEWGLFDYDEASPLSREFDKLCRKFIECLKAADPGHAAQLADEALQQGMTLGEKIALYHADVFLDRRKSGPAPAGRTNFGCVVDLFSHAESYHDRIRESFDFLSVPIPWKYVEPKEHAHQFTQVDAWMNWAARANRAVHAGPLVSFEPANLP</sequence>
<accession>X1HC69</accession>
<gene>
    <name evidence="1" type="ORF">S03H2_14249</name>
</gene>
<dbReference type="EMBL" id="BARU01007225">
    <property type="protein sequence ID" value="GAH42913.1"/>
    <property type="molecule type" value="Genomic_DNA"/>
</dbReference>
<organism evidence="1">
    <name type="scientific">marine sediment metagenome</name>
    <dbReference type="NCBI Taxonomy" id="412755"/>
    <lineage>
        <taxon>unclassified sequences</taxon>
        <taxon>metagenomes</taxon>
        <taxon>ecological metagenomes</taxon>
    </lineage>
</organism>
<name>X1HC69_9ZZZZ</name>
<protein>
    <submittedName>
        <fullName evidence="1">Uncharacterized protein</fullName>
    </submittedName>
</protein>
<dbReference type="Gene3D" id="3.20.20.80">
    <property type="entry name" value="Glycosidases"/>
    <property type="match status" value="1"/>
</dbReference>
<comment type="caution">
    <text evidence="1">The sequence shown here is derived from an EMBL/GenBank/DDBJ whole genome shotgun (WGS) entry which is preliminary data.</text>
</comment>
<proteinExistence type="predicted"/>
<feature type="non-terminal residue" evidence="1">
    <location>
        <position position="250"/>
    </location>
</feature>
<dbReference type="AlphaFoldDB" id="X1HC69"/>
<evidence type="ECO:0000313" key="1">
    <source>
        <dbReference type="EMBL" id="GAH42913.1"/>
    </source>
</evidence>
<dbReference type="InterPro" id="IPR017853">
    <property type="entry name" value="GH"/>
</dbReference>
<dbReference type="SUPFAM" id="SSF51445">
    <property type="entry name" value="(Trans)glycosidases"/>
    <property type="match status" value="1"/>
</dbReference>
<reference evidence="1" key="1">
    <citation type="journal article" date="2014" name="Front. Microbiol.">
        <title>High frequency of phylogenetically diverse reductive dehalogenase-homologous genes in deep subseafloor sedimentary metagenomes.</title>
        <authorList>
            <person name="Kawai M."/>
            <person name="Futagami T."/>
            <person name="Toyoda A."/>
            <person name="Takaki Y."/>
            <person name="Nishi S."/>
            <person name="Hori S."/>
            <person name="Arai W."/>
            <person name="Tsubouchi T."/>
            <person name="Morono Y."/>
            <person name="Uchiyama I."/>
            <person name="Ito T."/>
            <person name="Fujiyama A."/>
            <person name="Inagaki F."/>
            <person name="Takami H."/>
        </authorList>
    </citation>
    <scope>NUCLEOTIDE SEQUENCE</scope>
    <source>
        <strain evidence="1">Expedition CK06-06</strain>
    </source>
</reference>